<dbReference type="HAMAP" id="MF_00123">
    <property type="entry name" value="Arg_tRNA_synth"/>
    <property type="match status" value="1"/>
</dbReference>
<evidence type="ECO:0000256" key="9">
    <source>
        <dbReference type="HAMAP-Rule" id="MF_00123"/>
    </source>
</evidence>
<dbReference type="AlphaFoldDB" id="W5SJ41"/>
<dbReference type="Pfam" id="PF05746">
    <property type="entry name" value="DALR_1"/>
    <property type="match status" value="1"/>
</dbReference>
<dbReference type="GO" id="GO:0005524">
    <property type="term" value="F:ATP binding"/>
    <property type="evidence" value="ECO:0007669"/>
    <property type="project" value="UniProtKB-UniRule"/>
</dbReference>
<dbReference type="SMART" id="SM01016">
    <property type="entry name" value="Arg_tRNA_synt_N"/>
    <property type="match status" value="1"/>
</dbReference>
<dbReference type="InterPro" id="IPR009080">
    <property type="entry name" value="tRNAsynth_Ia_anticodon-bd"/>
</dbReference>
<dbReference type="InterPro" id="IPR005148">
    <property type="entry name" value="Arg-tRNA-synth_N"/>
</dbReference>
<dbReference type="FunFam" id="1.10.730.10:FF:000006">
    <property type="entry name" value="Arginyl-tRNA synthetase 2, mitochondrial"/>
    <property type="match status" value="1"/>
</dbReference>
<evidence type="ECO:0000259" key="11">
    <source>
        <dbReference type="SMART" id="SM00836"/>
    </source>
</evidence>
<dbReference type="SMART" id="SM00836">
    <property type="entry name" value="DALR_1"/>
    <property type="match status" value="1"/>
</dbReference>
<evidence type="ECO:0000256" key="7">
    <source>
        <dbReference type="ARBA" id="ARBA00023146"/>
    </source>
</evidence>
<evidence type="ECO:0000313" key="13">
    <source>
        <dbReference type="EMBL" id="AHH06658.1"/>
    </source>
</evidence>
<evidence type="ECO:0000256" key="6">
    <source>
        <dbReference type="ARBA" id="ARBA00022917"/>
    </source>
</evidence>
<dbReference type="InterPro" id="IPR036695">
    <property type="entry name" value="Arg-tRNA-synth_N_sf"/>
</dbReference>
<feature type="short sequence motif" description="'HIGH' region" evidence="9">
    <location>
        <begin position="127"/>
        <end position="137"/>
    </location>
</feature>
<dbReference type="NCBIfam" id="TIGR00456">
    <property type="entry name" value="argS"/>
    <property type="match status" value="1"/>
</dbReference>
<dbReference type="PATRIC" id="fig|1293575.3.peg.595"/>
<name>W5SJ41_9SPIR</name>
<comment type="subcellular location">
    <subcellularLocation>
        <location evidence="9">Cytoplasm</location>
    </subcellularLocation>
</comment>
<keyword evidence="2 9" id="KW-0963">Cytoplasm</keyword>
<comment type="subunit">
    <text evidence="9">Monomer.</text>
</comment>
<dbReference type="PRINTS" id="PR01038">
    <property type="entry name" value="TRNASYNTHARG"/>
</dbReference>
<dbReference type="SUPFAM" id="SSF47323">
    <property type="entry name" value="Anticodon-binding domain of a subclass of class I aminoacyl-tRNA synthetases"/>
    <property type="match status" value="1"/>
</dbReference>
<keyword evidence="5 9" id="KW-0067">ATP-binding</keyword>
<dbReference type="InterPro" id="IPR035684">
    <property type="entry name" value="ArgRS_core"/>
</dbReference>
<keyword evidence="4 9" id="KW-0547">Nucleotide-binding</keyword>
<evidence type="ECO:0000256" key="5">
    <source>
        <dbReference type="ARBA" id="ARBA00022840"/>
    </source>
</evidence>
<comment type="similarity">
    <text evidence="1 9 10">Belongs to the class-I aminoacyl-tRNA synthetase family.</text>
</comment>
<dbReference type="SUPFAM" id="SSF52374">
    <property type="entry name" value="Nucleotidylyl transferase"/>
    <property type="match status" value="1"/>
</dbReference>
<dbReference type="Pfam" id="PF00750">
    <property type="entry name" value="tRNA-synt_1d"/>
    <property type="match status" value="1"/>
</dbReference>
<dbReference type="PANTHER" id="PTHR11956">
    <property type="entry name" value="ARGINYL-TRNA SYNTHETASE"/>
    <property type="match status" value="1"/>
</dbReference>
<gene>
    <name evidence="9" type="primary">argS</name>
    <name evidence="13" type="ORF">BCD_0592</name>
</gene>
<feature type="domain" description="DALR anticodon binding" evidence="11">
    <location>
        <begin position="467"/>
        <end position="585"/>
    </location>
</feature>
<evidence type="ECO:0000256" key="2">
    <source>
        <dbReference type="ARBA" id="ARBA00022490"/>
    </source>
</evidence>
<dbReference type="InterPro" id="IPR001278">
    <property type="entry name" value="Arg-tRNA-ligase"/>
</dbReference>
<dbReference type="EC" id="6.1.1.19" evidence="9"/>
<dbReference type="EMBL" id="CP004267">
    <property type="protein sequence ID" value="AHH06658.1"/>
    <property type="molecule type" value="Genomic_DNA"/>
</dbReference>
<evidence type="ECO:0000256" key="4">
    <source>
        <dbReference type="ARBA" id="ARBA00022741"/>
    </source>
</evidence>
<dbReference type="GO" id="GO:0004814">
    <property type="term" value="F:arginine-tRNA ligase activity"/>
    <property type="evidence" value="ECO:0007669"/>
    <property type="project" value="UniProtKB-UniRule"/>
</dbReference>
<dbReference type="Gene3D" id="3.40.50.620">
    <property type="entry name" value="HUPs"/>
    <property type="match status" value="1"/>
</dbReference>
<evidence type="ECO:0000313" key="14">
    <source>
        <dbReference type="Proteomes" id="UP000019337"/>
    </source>
</evidence>
<keyword evidence="6 9" id="KW-0648">Protein biosynthesis</keyword>
<dbReference type="SUPFAM" id="SSF55190">
    <property type="entry name" value="Arginyl-tRNA synthetase (ArgRS), N-terminal 'additional' domain"/>
    <property type="match status" value="1"/>
</dbReference>
<dbReference type="InterPro" id="IPR008909">
    <property type="entry name" value="DALR_anticod-bd"/>
</dbReference>
<dbReference type="GO" id="GO:0005737">
    <property type="term" value="C:cytoplasm"/>
    <property type="evidence" value="ECO:0007669"/>
    <property type="project" value="UniProtKB-SubCell"/>
</dbReference>
<sequence>MIKTIKADLENKIQKTIKELALSSNIKLDKINIVMQKPPKSEMGDLSILIFKFSKILKLSMPVITQEIIKQIGNEYKTKSMGPYLNIKFNRKEYIQNTIKKVNKEQENYGANNSLQNKKTIIEFSSPNTNKPLHVGHLRNDIIGESLSRILKASGSKVTKINLINDRGTHICKSMLAYKKFGNNITPEIAQKKGDHLIGDFYVKYNEYASQNSEIAENEIQQLLCHWEQGDEKTVQLWTKLNKWAIDGIKETYNTTNITFDKIYLESEIFKIGREVVINGLKEGLCYKREDGAICINIPTEKNNIDNQNFKQKVLLRANGTSIYLTQDLGNIVARKNEFDFDEMIYVVGSEQIHHFKTLFYVADKLGVTNENNLIHLSYGMVNLPEGKMKSREGNIIDADNLIHDLSQSTMLELKKRYENEQNLQKLALNISLGAIHYYLLKTAIHKDILFNKTESLSFTGNSGPYIQYVGARINSILDKYNNLNLPNKNTNFDLLVNENEWEIIKIISEFEEYIIKASKDRNPSIIANYSYLLAKNFSTYYQDTKIIDKDNIELTHARIALAKAVLQTIKNCMHLLNIPYIQKM</sequence>
<dbReference type="Proteomes" id="UP000019337">
    <property type="component" value="Chromosome"/>
</dbReference>
<dbReference type="GO" id="GO:0006420">
    <property type="term" value="P:arginyl-tRNA aminoacylation"/>
    <property type="evidence" value="ECO:0007669"/>
    <property type="project" value="UniProtKB-UniRule"/>
</dbReference>
<evidence type="ECO:0000256" key="10">
    <source>
        <dbReference type="RuleBase" id="RU363038"/>
    </source>
</evidence>
<dbReference type="CDD" id="cd00671">
    <property type="entry name" value="ArgRS_core"/>
    <property type="match status" value="1"/>
</dbReference>
<evidence type="ECO:0000256" key="3">
    <source>
        <dbReference type="ARBA" id="ARBA00022598"/>
    </source>
</evidence>
<proteinExistence type="inferred from homology"/>
<organism evidence="13 14">
    <name type="scientific">Borrelia crocidurae DOU</name>
    <dbReference type="NCBI Taxonomy" id="1293575"/>
    <lineage>
        <taxon>Bacteria</taxon>
        <taxon>Pseudomonadati</taxon>
        <taxon>Spirochaetota</taxon>
        <taxon>Spirochaetia</taxon>
        <taxon>Spirochaetales</taxon>
        <taxon>Borreliaceae</taxon>
        <taxon>Borrelia</taxon>
    </lineage>
</organism>
<dbReference type="InterPro" id="IPR014729">
    <property type="entry name" value="Rossmann-like_a/b/a_fold"/>
</dbReference>
<keyword evidence="7 9" id="KW-0030">Aminoacyl-tRNA synthetase</keyword>
<dbReference type="Gene3D" id="3.30.1360.70">
    <property type="entry name" value="Arginyl tRNA synthetase N-terminal domain"/>
    <property type="match status" value="1"/>
</dbReference>
<accession>W5SJ41</accession>
<evidence type="ECO:0000256" key="8">
    <source>
        <dbReference type="ARBA" id="ARBA00049339"/>
    </source>
</evidence>
<protein>
    <recommendedName>
        <fullName evidence="9">Arginine--tRNA ligase</fullName>
        <ecNumber evidence="9">6.1.1.19</ecNumber>
    </recommendedName>
    <alternativeName>
        <fullName evidence="9">Arginyl-tRNA synthetase</fullName>
        <shortName evidence="9">ArgRS</shortName>
    </alternativeName>
</protein>
<feature type="domain" description="Arginyl tRNA synthetase N-terminal" evidence="12">
    <location>
        <begin position="7"/>
        <end position="89"/>
    </location>
</feature>
<evidence type="ECO:0000256" key="1">
    <source>
        <dbReference type="ARBA" id="ARBA00005594"/>
    </source>
</evidence>
<dbReference type="Gene3D" id="1.10.730.10">
    <property type="entry name" value="Isoleucyl-tRNA Synthetase, Domain 1"/>
    <property type="match status" value="1"/>
</dbReference>
<dbReference type="InterPro" id="IPR001412">
    <property type="entry name" value="aa-tRNA-synth_I_CS"/>
</dbReference>
<keyword evidence="3 9" id="KW-0436">Ligase</keyword>
<keyword evidence="14" id="KW-1185">Reference proteome</keyword>
<dbReference type="HOGENOM" id="CLU_006406_6_1_12"/>
<dbReference type="PANTHER" id="PTHR11956:SF5">
    <property type="entry name" value="ARGININE--TRNA LIGASE, CYTOPLASMIC"/>
    <property type="match status" value="1"/>
</dbReference>
<dbReference type="Pfam" id="PF03485">
    <property type="entry name" value="Arg_tRNA_synt_N"/>
    <property type="match status" value="1"/>
</dbReference>
<reference evidence="13" key="1">
    <citation type="submission" date="2013-02" db="EMBL/GenBank/DDBJ databases">
        <title>Comparative genomics of Borrelia species.</title>
        <authorList>
            <person name="Schwan T.G."/>
            <person name="Raffel S.J."/>
            <person name="Porcella S.F."/>
        </authorList>
    </citation>
    <scope>NUCLEOTIDE SEQUENCE [LARGE SCALE GENOMIC DNA]</scope>
    <source>
        <strain evidence="13">DOU</strain>
    </source>
</reference>
<evidence type="ECO:0000259" key="12">
    <source>
        <dbReference type="SMART" id="SM01016"/>
    </source>
</evidence>
<dbReference type="PROSITE" id="PS00178">
    <property type="entry name" value="AA_TRNA_LIGASE_I"/>
    <property type="match status" value="1"/>
</dbReference>
<comment type="catalytic activity">
    <reaction evidence="8 9">
        <text>tRNA(Arg) + L-arginine + ATP = L-arginyl-tRNA(Arg) + AMP + diphosphate</text>
        <dbReference type="Rhea" id="RHEA:20301"/>
        <dbReference type="Rhea" id="RHEA-COMP:9658"/>
        <dbReference type="Rhea" id="RHEA-COMP:9673"/>
        <dbReference type="ChEBI" id="CHEBI:30616"/>
        <dbReference type="ChEBI" id="CHEBI:32682"/>
        <dbReference type="ChEBI" id="CHEBI:33019"/>
        <dbReference type="ChEBI" id="CHEBI:78442"/>
        <dbReference type="ChEBI" id="CHEBI:78513"/>
        <dbReference type="ChEBI" id="CHEBI:456215"/>
        <dbReference type="EC" id="6.1.1.19"/>
    </reaction>
</comment>
<dbReference type="RefSeq" id="WP_025400835.1">
    <property type="nucleotide sequence ID" value="NZ_CP004267.1"/>
</dbReference>